<dbReference type="EMBL" id="JAUUTY010000005">
    <property type="protein sequence ID" value="KAK1631451.1"/>
    <property type="molecule type" value="Genomic_DNA"/>
</dbReference>
<reference evidence="3" key="1">
    <citation type="submission" date="2023-07" db="EMBL/GenBank/DDBJ databases">
        <title>A chromosome-level genome assembly of Lolium multiflorum.</title>
        <authorList>
            <person name="Chen Y."/>
            <person name="Copetti D."/>
            <person name="Kolliker R."/>
            <person name="Studer B."/>
        </authorList>
    </citation>
    <scope>NUCLEOTIDE SEQUENCE</scope>
    <source>
        <strain evidence="3">02402/16</strain>
        <tissue evidence="3">Leaf</tissue>
    </source>
</reference>
<protein>
    <recommendedName>
        <fullName evidence="2">Integrase zinc-binding domain-containing protein</fullName>
    </recommendedName>
</protein>
<dbReference type="InterPro" id="IPR041588">
    <property type="entry name" value="Integrase_H2C2"/>
</dbReference>
<feature type="chain" id="PRO_5042106601" description="Integrase zinc-binding domain-containing protein" evidence="1">
    <location>
        <begin position="19"/>
        <end position="115"/>
    </location>
</feature>
<proteinExistence type="predicted"/>
<dbReference type="AlphaFoldDB" id="A0AAD8RX18"/>
<evidence type="ECO:0000256" key="1">
    <source>
        <dbReference type="SAM" id="SignalP"/>
    </source>
</evidence>
<keyword evidence="4" id="KW-1185">Reference proteome</keyword>
<evidence type="ECO:0000313" key="4">
    <source>
        <dbReference type="Proteomes" id="UP001231189"/>
    </source>
</evidence>
<dbReference type="Gene3D" id="1.10.340.70">
    <property type="match status" value="1"/>
</dbReference>
<comment type="caution">
    <text evidence="3">The sequence shown here is derived from an EMBL/GenBank/DDBJ whole genome shotgun (WGS) entry which is preliminary data.</text>
</comment>
<gene>
    <name evidence="3" type="ORF">QYE76_005766</name>
</gene>
<sequence>MKQAVLVMVLDVVTVVVALLNSELAVSLHNNKTMVWESHVGGLMGHFGREKTLLMLDDHFYWPKMRRDVDRYEEGASIARGGEEQLEKKLDVKLDMELAMKLDMKTSHGNAREDR</sequence>
<evidence type="ECO:0000313" key="3">
    <source>
        <dbReference type="EMBL" id="KAK1631451.1"/>
    </source>
</evidence>
<organism evidence="3 4">
    <name type="scientific">Lolium multiflorum</name>
    <name type="common">Italian ryegrass</name>
    <name type="synonym">Lolium perenne subsp. multiflorum</name>
    <dbReference type="NCBI Taxonomy" id="4521"/>
    <lineage>
        <taxon>Eukaryota</taxon>
        <taxon>Viridiplantae</taxon>
        <taxon>Streptophyta</taxon>
        <taxon>Embryophyta</taxon>
        <taxon>Tracheophyta</taxon>
        <taxon>Spermatophyta</taxon>
        <taxon>Magnoliopsida</taxon>
        <taxon>Liliopsida</taxon>
        <taxon>Poales</taxon>
        <taxon>Poaceae</taxon>
        <taxon>BOP clade</taxon>
        <taxon>Pooideae</taxon>
        <taxon>Poodae</taxon>
        <taxon>Poeae</taxon>
        <taxon>Poeae Chloroplast Group 2 (Poeae type)</taxon>
        <taxon>Loliodinae</taxon>
        <taxon>Loliinae</taxon>
        <taxon>Lolium</taxon>
    </lineage>
</organism>
<evidence type="ECO:0000259" key="2">
    <source>
        <dbReference type="Pfam" id="PF17921"/>
    </source>
</evidence>
<dbReference type="Pfam" id="PF17921">
    <property type="entry name" value="Integrase_H2C2"/>
    <property type="match status" value="1"/>
</dbReference>
<name>A0AAD8RX18_LOLMU</name>
<accession>A0AAD8RX18</accession>
<feature type="signal peptide" evidence="1">
    <location>
        <begin position="1"/>
        <end position="18"/>
    </location>
</feature>
<keyword evidence="1" id="KW-0732">Signal</keyword>
<dbReference type="Proteomes" id="UP001231189">
    <property type="component" value="Unassembled WGS sequence"/>
</dbReference>
<feature type="domain" description="Integrase zinc-binding" evidence="2">
    <location>
        <begin position="32"/>
        <end position="72"/>
    </location>
</feature>